<evidence type="ECO:0000313" key="2">
    <source>
        <dbReference type="Proteomes" id="UP000180215"/>
    </source>
</evidence>
<comment type="caution">
    <text evidence="1">The sequence shown here is derived from an EMBL/GenBank/DDBJ whole genome shotgun (WGS) entry which is preliminary data.</text>
</comment>
<accession>A0A1S1P8W7</accession>
<dbReference type="AlphaFoldDB" id="A0A1S1P8W7"/>
<protein>
    <recommendedName>
        <fullName evidence="3">Methyltransferase type 12</fullName>
    </recommendedName>
</protein>
<dbReference type="EMBL" id="MNAO01000022">
    <property type="protein sequence ID" value="OHV17751.1"/>
    <property type="molecule type" value="Genomic_DNA"/>
</dbReference>
<evidence type="ECO:0000313" key="1">
    <source>
        <dbReference type="EMBL" id="OHV17751.1"/>
    </source>
</evidence>
<dbReference type="SUPFAM" id="SSF53335">
    <property type="entry name" value="S-adenosyl-L-methionine-dependent methyltransferases"/>
    <property type="match status" value="1"/>
</dbReference>
<organism evidence="1 2">
    <name type="scientific">Methylorubrum extorquens</name>
    <name type="common">Methylobacterium dichloromethanicum</name>
    <name type="synonym">Methylobacterium extorquens</name>
    <dbReference type="NCBI Taxonomy" id="408"/>
    <lineage>
        <taxon>Bacteria</taxon>
        <taxon>Pseudomonadati</taxon>
        <taxon>Pseudomonadota</taxon>
        <taxon>Alphaproteobacteria</taxon>
        <taxon>Hyphomicrobiales</taxon>
        <taxon>Methylobacteriaceae</taxon>
        <taxon>Methylorubrum</taxon>
    </lineage>
</organism>
<proteinExistence type="predicted"/>
<sequence length="210" mass="23770">MEKDDANLVFKTGHRNFIGGNDALWAAIGELQANFLIKAGLEPHHHFLDVACGSLRAGIHLIPYLDAGRYFGVDQHIELIIIGVGEELGMDAFRSKKPKFLVSRSFEFERFGTTFNWGIAQSLFTHITADEIRLCLTKLHTHAAEGMRFFATFHEVETSVANPEASHSHDYFAYTRAEMEAFGRDAGWTPRYIGEWGHPRQQKIIEYSLA</sequence>
<evidence type="ECO:0008006" key="3">
    <source>
        <dbReference type="Google" id="ProtNLM"/>
    </source>
</evidence>
<reference evidence="1 2" key="1">
    <citation type="submission" date="2016-10" db="EMBL/GenBank/DDBJ databases">
        <title>Draft genome sequence of Methylobacterium extorquens CP3, a seed endophyte of Crotalaria pumila with plant growth-promoting and metal tolerance properties.</title>
        <authorList>
            <person name="Sanchez-Lopez A.S."/>
            <person name="Van Hamme J.D."/>
            <person name="Thijs S."/>
            <person name="Mcammond B.M."/>
            <person name="Stevens V."/>
            <person name="Gonzalez-Chavez M.D.C."/>
            <person name="Vangronsveld J."/>
        </authorList>
    </citation>
    <scope>NUCLEOTIDE SEQUENCE [LARGE SCALE GENOMIC DNA]</scope>
    <source>
        <strain evidence="1 2">CP3</strain>
    </source>
</reference>
<dbReference type="InterPro" id="IPR029063">
    <property type="entry name" value="SAM-dependent_MTases_sf"/>
</dbReference>
<dbReference type="Gene3D" id="3.40.50.150">
    <property type="entry name" value="Vaccinia Virus protein VP39"/>
    <property type="match status" value="1"/>
</dbReference>
<name>A0A1S1P8W7_METEX</name>
<dbReference type="Proteomes" id="UP000180215">
    <property type="component" value="Unassembled WGS sequence"/>
</dbReference>
<gene>
    <name evidence="1" type="ORF">BK022_03590</name>
</gene>
<dbReference type="PANTHER" id="PTHR37886:SF1">
    <property type="entry name" value="S-ADENOSYL-L-METHIONINE-DEPENDENT METHYLTRANSFERASES SUPERFAMILY PROTEIN"/>
    <property type="match status" value="1"/>
</dbReference>
<dbReference type="PANTHER" id="PTHR37886">
    <property type="entry name" value="S-ADENOSYL-L-METHIONINE-DEPENDENT METHYLTRANSFERASES SUPERFAMILY PROTEIN"/>
    <property type="match status" value="1"/>
</dbReference>